<dbReference type="STRING" id="1123029.SAMN02745172_01616"/>
<dbReference type="RefSeq" id="WP_073627455.1">
    <property type="nucleotide sequence ID" value="NZ_FRXO01000003.1"/>
</dbReference>
<gene>
    <name evidence="14" type="ORF">SAMN02745172_01616</name>
</gene>
<keyword evidence="7" id="KW-0547">Nucleotide-binding</keyword>
<protein>
    <recommendedName>
        <fullName evidence="3">histidine kinase</fullName>
        <ecNumber evidence="3">2.7.13.3</ecNumber>
    </recommendedName>
</protein>
<dbReference type="FunFam" id="1.10.287.130:FF:000008">
    <property type="entry name" value="Two-component sensor histidine kinase"/>
    <property type="match status" value="1"/>
</dbReference>
<dbReference type="PANTHER" id="PTHR45453:SF1">
    <property type="entry name" value="PHOSPHATE REGULON SENSOR PROTEIN PHOR"/>
    <property type="match status" value="1"/>
</dbReference>
<evidence type="ECO:0000256" key="6">
    <source>
        <dbReference type="ARBA" id="ARBA00022679"/>
    </source>
</evidence>
<dbReference type="EC" id="2.7.13.3" evidence="3"/>
<name>A0A1M7ZH14_9HYPH</name>
<evidence type="ECO:0000256" key="1">
    <source>
        <dbReference type="ARBA" id="ARBA00000085"/>
    </source>
</evidence>
<dbReference type="InterPro" id="IPR050351">
    <property type="entry name" value="BphY/WalK/GraS-like"/>
</dbReference>
<dbReference type="CDD" id="cd00082">
    <property type="entry name" value="HisKA"/>
    <property type="match status" value="1"/>
</dbReference>
<evidence type="ECO:0000256" key="7">
    <source>
        <dbReference type="ARBA" id="ARBA00022741"/>
    </source>
</evidence>
<evidence type="ECO:0000313" key="14">
    <source>
        <dbReference type="EMBL" id="SHO64164.1"/>
    </source>
</evidence>
<dbReference type="Pfam" id="PF00512">
    <property type="entry name" value="HisKA"/>
    <property type="match status" value="1"/>
</dbReference>
<dbReference type="InterPro" id="IPR005467">
    <property type="entry name" value="His_kinase_dom"/>
</dbReference>
<evidence type="ECO:0000313" key="15">
    <source>
        <dbReference type="Proteomes" id="UP000186406"/>
    </source>
</evidence>
<keyword evidence="8 14" id="KW-0418">Kinase</keyword>
<dbReference type="SMART" id="SM00388">
    <property type="entry name" value="HisKA"/>
    <property type="match status" value="1"/>
</dbReference>
<dbReference type="GO" id="GO:0005886">
    <property type="term" value="C:plasma membrane"/>
    <property type="evidence" value="ECO:0007669"/>
    <property type="project" value="UniProtKB-SubCell"/>
</dbReference>
<organism evidence="14 15">
    <name type="scientific">Pseudoxanthobacter soli DSM 19599</name>
    <dbReference type="NCBI Taxonomy" id="1123029"/>
    <lineage>
        <taxon>Bacteria</taxon>
        <taxon>Pseudomonadati</taxon>
        <taxon>Pseudomonadota</taxon>
        <taxon>Alphaproteobacteria</taxon>
        <taxon>Hyphomicrobiales</taxon>
        <taxon>Segnochrobactraceae</taxon>
        <taxon>Pseudoxanthobacter</taxon>
    </lineage>
</organism>
<evidence type="ECO:0000256" key="8">
    <source>
        <dbReference type="ARBA" id="ARBA00022777"/>
    </source>
</evidence>
<evidence type="ECO:0000256" key="4">
    <source>
        <dbReference type="ARBA" id="ARBA00022475"/>
    </source>
</evidence>
<accession>A0A1M7ZH14</accession>
<dbReference type="InterPro" id="IPR036097">
    <property type="entry name" value="HisK_dim/P_sf"/>
</dbReference>
<dbReference type="GO" id="GO:0004721">
    <property type="term" value="F:phosphoprotein phosphatase activity"/>
    <property type="evidence" value="ECO:0007669"/>
    <property type="project" value="TreeGrafter"/>
</dbReference>
<keyword evidence="12" id="KW-1133">Transmembrane helix</keyword>
<dbReference type="GO" id="GO:0005524">
    <property type="term" value="F:ATP binding"/>
    <property type="evidence" value="ECO:0007669"/>
    <property type="project" value="UniProtKB-KW"/>
</dbReference>
<dbReference type="GO" id="GO:0000155">
    <property type="term" value="F:phosphorelay sensor kinase activity"/>
    <property type="evidence" value="ECO:0007669"/>
    <property type="project" value="InterPro"/>
</dbReference>
<dbReference type="PANTHER" id="PTHR45453">
    <property type="entry name" value="PHOSPHATE REGULON SENSOR PROTEIN PHOR"/>
    <property type="match status" value="1"/>
</dbReference>
<dbReference type="SUPFAM" id="SSF55785">
    <property type="entry name" value="PYP-like sensor domain (PAS domain)"/>
    <property type="match status" value="1"/>
</dbReference>
<dbReference type="Gene3D" id="3.30.565.10">
    <property type="entry name" value="Histidine kinase-like ATPase, C-terminal domain"/>
    <property type="match status" value="1"/>
</dbReference>
<evidence type="ECO:0000256" key="3">
    <source>
        <dbReference type="ARBA" id="ARBA00012438"/>
    </source>
</evidence>
<dbReference type="OrthoDB" id="9813151at2"/>
<keyword evidence="6" id="KW-0808">Transferase</keyword>
<proteinExistence type="predicted"/>
<keyword evidence="15" id="KW-1185">Reference proteome</keyword>
<dbReference type="Pfam" id="PF02518">
    <property type="entry name" value="HATPase_c"/>
    <property type="match status" value="1"/>
</dbReference>
<dbReference type="InterPro" id="IPR003594">
    <property type="entry name" value="HATPase_dom"/>
</dbReference>
<feature type="transmembrane region" description="Helical" evidence="12">
    <location>
        <begin position="46"/>
        <end position="68"/>
    </location>
</feature>
<dbReference type="PRINTS" id="PR00344">
    <property type="entry name" value="BCTRLSENSOR"/>
</dbReference>
<evidence type="ECO:0000256" key="9">
    <source>
        <dbReference type="ARBA" id="ARBA00022840"/>
    </source>
</evidence>
<dbReference type="InterPro" id="IPR004358">
    <property type="entry name" value="Sig_transdc_His_kin-like_C"/>
</dbReference>
<keyword evidence="11 12" id="KW-0472">Membrane</keyword>
<feature type="domain" description="Histidine kinase" evidence="13">
    <location>
        <begin position="213"/>
        <end position="435"/>
    </location>
</feature>
<dbReference type="CDD" id="cd00075">
    <property type="entry name" value="HATPase"/>
    <property type="match status" value="1"/>
</dbReference>
<sequence length="463" mass="49796">MDDDDDIGFDSGGWGAPGTVPAVLAPVLAALGFLVFAALRGELSSGTALLGILIVGAVGFVAALGLGARVRRRVRRAPEASRTLWPDGGMKLTVEALPEPCYIADSRGRLRFANAAAAAAFGPIQPGDPLSFRLRVPSVLEALDRVSAGGPAEAVAWTEKIPTDRWYEARIVPLRLPGRERRVGDGPDFVFLMIHDQTEQKRTETLRADFVANASHELRTPLASLSGFIETLQGPARKDEVARERFLAIMAEQARRMGRLIDDLLHLSRIEMRAHIRPSALVDLGAVVRTVADGLEPLADENEVVIVRELPESGPVVRGDRDELVQVVENLAENAIKYGAAGKRVVLSCWTDRSGAQPAAIVSVRDFGPGIAPEHQPRLTERFYRVDVATSRSQRGTGLGLSIVKHILARHGGRLSIESQPGKGATFILRLDCAEAPPPAAIDGENAGLSKELHLHKTTIGES</sequence>
<dbReference type="EMBL" id="FRXO01000003">
    <property type="protein sequence ID" value="SHO64164.1"/>
    <property type="molecule type" value="Genomic_DNA"/>
</dbReference>
<comment type="catalytic activity">
    <reaction evidence="1">
        <text>ATP + protein L-histidine = ADP + protein N-phospho-L-histidine.</text>
        <dbReference type="EC" id="2.7.13.3"/>
    </reaction>
</comment>
<dbReference type="AlphaFoldDB" id="A0A1M7ZH14"/>
<dbReference type="Gene3D" id="3.30.450.20">
    <property type="entry name" value="PAS domain"/>
    <property type="match status" value="1"/>
</dbReference>
<dbReference type="PROSITE" id="PS50109">
    <property type="entry name" value="HIS_KIN"/>
    <property type="match status" value="1"/>
</dbReference>
<dbReference type="Gene3D" id="1.10.287.130">
    <property type="match status" value="1"/>
</dbReference>
<dbReference type="GO" id="GO:0016036">
    <property type="term" value="P:cellular response to phosphate starvation"/>
    <property type="evidence" value="ECO:0007669"/>
    <property type="project" value="TreeGrafter"/>
</dbReference>
<dbReference type="Proteomes" id="UP000186406">
    <property type="component" value="Unassembled WGS sequence"/>
</dbReference>
<dbReference type="InterPro" id="IPR003661">
    <property type="entry name" value="HisK_dim/P_dom"/>
</dbReference>
<reference evidence="14 15" key="1">
    <citation type="submission" date="2016-12" db="EMBL/GenBank/DDBJ databases">
        <authorList>
            <person name="Song W.-J."/>
            <person name="Kurnit D.M."/>
        </authorList>
    </citation>
    <scope>NUCLEOTIDE SEQUENCE [LARGE SCALE GENOMIC DNA]</scope>
    <source>
        <strain evidence="14 15">DSM 19599</strain>
    </source>
</reference>
<evidence type="ECO:0000256" key="5">
    <source>
        <dbReference type="ARBA" id="ARBA00022553"/>
    </source>
</evidence>
<dbReference type="SMART" id="SM00387">
    <property type="entry name" value="HATPase_c"/>
    <property type="match status" value="1"/>
</dbReference>
<keyword evidence="9" id="KW-0067">ATP-binding</keyword>
<keyword evidence="5" id="KW-0597">Phosphoprotein</keyword>
<evidence type="ECO:0000259" key="13">
    <source>
        <dbReference type="PROSITE" id="PS50109"/>
    </source>
</evidence>
<evidence type="ECO:0000256" key="2">
    <source>
        <dbReference type="ARBA" id="ARBA00004236"/>
    </source>
</evidence>
<evidence type="ECO:0000256" key="10">
    <source>
        <dbReference type="ARBA" id="ARBA00023012"/>
    </source>
</evidence>
<comment type="subcellular location">
    <subcellularLocation>
        <location evidence="2">Cell membrane</location>
    </subcellularLocation>
</comment>
<evidence type="ECO:0000256" key="12">
    <source>
        <dbReference type="SAM" id="Phobius"/>
    </source>
</evidence>
<keyword evidence="10" id="KW-0902">Two-component regulatory system</keyword>
<dbReference type="FunFam" id="3.30.565.10:FF:000006">
    <property type="entry name" value="Sensor histidine kinase WalK"/>
    <property type="match status" value="1"/>
</dbReference>
<evidence type="ECO:0000256" key="11">
    <source>
        <dbReference type="ARBA" id="ARBA00023136"/>
    </source>
</evidence>
<dbReference type="SUPFAM" id="SSF55874">
    <property type="entry name" value="ATPase domain of HSP90 chaperone/DNA topoisomerase II/histidine kinase"/>
    <property type="match status" value="1"/>
</dbReference>
<dbReference type="InterPro" id="IPR035965">
    <property type="entry name" value="PAS-like_dom_sf"/>
</dbReference>
<keyword evidence="12" id="KW-0812">Transmembrane</keyword>
<dbReference type="SUPFAM" id="SSF47384">
    <property type="entry name" value="Homodimeric domain of signal transducing histidine kinase"/>
    <property type="match status" value="1"/>
</dbReference>
<keyword evidence="4" id="KW-1003">Cell membrane</keyword>
<feature type="transmembrane region" description="Helical" evidence="12">
    <location>
        <begin position="20"/>
        <end position="39"/>
    </location>
</feature>
<dbReference type="InterPro" id="IPR036890">
    <property type="entry name" value="HATPase_C_sf"/>
</dbReference>